<reference evidence="8" key="1">
    <citation type="submission" date="2016-10" db="EMBL/GenBank/DDBJ databases">
        <authorList>
            <person name="Varghese N."/>
            <person name="Submissions S."/>
        </authorList>
    </citation>
    <scope>NUCLEOTIDE SEQUENCE [LARGE SCALE GENOMIC DNA]</scope>
    <source>
        <strain evidence="8">DSM 44544</strain>
    </source>
</reference>
<dbReference type="Gene3D" id="3.40.50.720">
    <property type="entry name" value="NAD(P)-binding Rossmann-like Domain"/>
    <property type="match status" value="1"/>
</dbReference>
<dbReference type="STRING" id="208445.SAMN04489727_4338"/>
<dbReference type="RefSeq" id="WP_091310139.1">
    <property type="nucleotide sequence ID" value="NZ_FNSO01000004.1"/>
</dbReference>
<dbReference type="Pfam" id="PF02558">
    <property type="entry name" value="ApbA"/>
    <property type="match status" value="1"/>
</dbReference>
<dbReference type="EMBL" id="FNSO01000004">
    <property type="protein sequence ID" value="SEC59633.1"/>
    <property type="molecule type" value="Genomic_DNA"/>
</dbReference>
<evidence type="ECO:0000259" key="5">
    <source>
        <dbReference type="Pfam" id="PF02558"/>
    </source>
</evidence>
<name>A0A1H4TT04_9PSEU</name>
<comment type="function">
    <text evidence="4">Catalyzes the NADPH-dependent reduction of ketopantoate into pantoic acid.</text>
</comment>
<comment type="catalytic activity">
    <reaction evidence="4">
        <text>(R)-pantoate + NADP(+) = 2-dehydropantoate + NADPH + H(+)</text>
        <dbReference type="Rhea" id="RHEA:16233"/>
        <dbReference type="ChEBI" id="CHEBI:11561"/>
        <dbReference type="ChEBI" id="CHEBI:15378"/>
        <dbReference type="ChEBI" id="CHEBI:15980"/>
        <dbReference type="ChEBI" id="CHEBI:57783"/>
        <dbReference type="ChEBI" id="CHEBI:58349"/>
        <dbReference type="EC" id="1.1.1.169"/>
    </reaction>
</comment>
<dbReference type="InterPro" id="IPR013752">
    <property type="entry name" value="KPA_reductase"/>
</dbReference>
<dbReference type="InterPro" id="IPR013328">
    <property type="entry name" value="6PGD_dom2"/>
</dbReference>
<dbReference type="GO" id="GO:0005737">
    <property type="term" value="C:cytoplasm"/>
    <property type="evidence" value="ECO:0007669"/>
    <property type="project" value="TreeGrafter"/>
</dbReference>
<sequence>MKKVAIVGAGALGSVYAGLMADAGHEVHAVTLWSDHVEAMRRAGLRVSGFSGDRTVAVHASTGTDGIGVCDLVVIATKAYDVEAAAKATLPLLGPETVVQTIQNGLGSAERVAPVVGADRLAVGVVGGFGAALAAPGHVHHQGMEMVRFGAYAGLPAERLDASAEVWRSAGFTVALFTDLDRMVWEKLLVNVAFSATCALSGRTIGEVLTDAHLWPVASGCAAEAAAVAAARGIDLRVGDPVEHVRRIGSAIAGARPSLLLDHLAGRRSEIEVINGSIPREAAKVGAPAPVNATVTALVLAAEESFTG</sequence>
<dbReference type="NCBIfam" id="TIGR00745">
    <property type="entry name" value="apbA_panE"/>
    <property type="match status" value="1"/>
</dbReference>
<evidence type="ECO:0000313" key="8">
    <source>
        <dbReference type="Proteomes" id="UP000199622"/>
    </source>
</evidence>
<proteinExistence type="inferred from homology"/>
<dbReference type="SUPFAM" id="SSF51735">
    <property type="entry name" value="NAD(P)-binding Rossmann-fold domains"/>
    <property type="match status" value="1"/>
</dbReference>
<evidence type="ECO:0000256" key="4">
    <source>
        <dbReference type="RuleBase" id="RU362068"/>
    </source>
</evidence>
<dbReference type="OrthoDB" id="9793586at2"/>
<evidence type="ECO:0000256" key="2">
    <source>
        <dbReference type="ARBA" id="ARBA00022857"/>
    </source>
</evidence>
<protein>
    <recommendedName>
        <fullName evidence="4">2-dehydropantoate 2-reductase</fullName>
        <ecNumber evidence="4">1.1.1.169</ecNumber>
    </recommendedName>
    <alternativeName>
        <fullName evidence="4">Ketopantoate reductase</fullName>
    </alternativeName>
</protein>
<dbReference type="InterPro" id="IPR013332">
    <property type="entry name" value="KPR_N"/>
</dbReference>
<dbReference type="AlphaFoldDB" id="A0A1H4TT04"/>
<dbReference type="Pfam" id="PF08546">
    <property type="entry name" value="ApbA_C"/>
    <property type="match status" value="1"/>
</dbReference>
<keyword evidence="2 4" id="KW-0521">NADP</keyword>
<dbReference type="InterPro" id="IPR008927">
    <property type="entry name" value="6-PGluconate_DH-like_C_sf"/>
</dbReference>
<dbReference type="UniPathway" id="UPA00028">
    <property type="reaction ID" value="UER00004"/>
</dbReference>
<evidence type="ECO:0000259" key="6">
    <source>
        <dbReference type="Pfam" id="PF08546"/>
    </source>
</evidence>
<accession>A0A1H4TT04</accession>
<dbReference type="EC" id="1.1.1.169" evidence="4"/>
<dbReference type="PANTHER" id="PTHR21708">
    <property type="entry name" value="PROBABLE 2-DEHYDROPANTOATE 2-REDUCTASE"/>
    <property type="match status" value="1"/>
</dbReference>
<keyword evidence="4" id="KW-0566">Pantothenate biosynthesis</keyword>
<dbReference type="Gene3D" id="1.10.1040.10">
    <property type="entry name" value="N-(1-d-carboxylethyl)-l-norvaline Dehydrogenase, domain 2"/>
    <property type="match status" value="1"/>
</dbReference>
<comment type="similarity">
    <text evidence="1 4">Belongs to the ketopantoate reductase family.</text>
</comment>
<keyword evidence="8" id="KW-1185">Reference proteome</keyword>
<dbReference type="GO" id="GO:0008677">
    <property type="term" value="F:2-dehydropantoate 2-reductase activity"/>
    <property type="evidence" value="ECO:0007669"/>
    <property type="project" value="UniProtKB-EC"/>
</dbReference>
<dbReference type="InterPro" id="IPR036291">
    <property type="entry name" value="NAD(P)-bd_dom_sf"/>
</dbReference>
<dbReference type="SUPFAM" id="SSF48179">
    <property type="entry name" value="6-phosphogluconate dehydrogenase C-terminal domain-like"/>
    <property type="match status" value="1"/>
</dbReference>
<organism evidence="7 8">
    <name type="scientific">Amycolatopsis tolypomycina</name>
    <dbReference type="NCBI Taxonomy" id="208445"/>
    <lineage>
        <taxon>Bacteria</taxon>
        <taxon>Bacillati</taxon>
        <taxon>Actinomycetota</taxon>
        <taxon>Actinomycetes</taxon>
        <taxon>Pseudonocardiales</taxon>
        <taxon>Pseudonocardiaceae</taxon>
        <taxon>Amycolatopsis</taxon>
    </lineage>
</organism>
<dbReference type="PANTHER" id="PTHR21708:SF26">
    <property type="entry name" value="2-DEHYDROPANTOATE 2-REDUCTASE"/>
    <property type="match status" value="1"/>
</dbReference>
<dbReference type="Proteomes" id="UP000199622">
    <property type="component" value="Unassembled WGS sequence"/>
</dbReference>
<dbReference type="GO" id="GO:0015940">
    <property type="term" value="P:pantothenate biosynthetic process"/>
    <property type="evidence" value="ECO:0007669"/>
    <property type="project" value="UniProtKB-UniPathway"/>
</dbReference>
<feature type="domain" description="Ketopantoate reductase N-terminal" evidence="5">
    <location>
        <begin position="4"/>
        <end position="153"/>
    </location>
</feature>
<keyword evidence="3 4" id="KW-0560">Oxidoreductase</keyword>
<dbReference type="InterPro" id="IPR051402">
    <property type="entry name" value="KPR-Related"/>
</dbReference>
<feature type="domain" description="Ketopantoate reductase C-terminal" evidence="6">
    <location>
        <begin position="179"/>
        <end position="301"/>
    </location>
</feature>
<gene>
    <name evidence="7" type="ORF">SAMN04489727_4338</name>
</gene>
<dbReference type="InterPro" id="IPR003710">
    <property type="entry name" value="ApbA"/>
</dbReference>
<evidence type="ECO:0000256" key="1">
    <source>
        <dbReference type="ARBA" id="ARBA00007870"/>
    </source>
</evidence>
<evidence type="ECO:0000256" key="3">
    <source>
        <dbReference type="ARBA" id="ARBA00023002"/>
    </source>
</evidence>
<evidence type="ECO:0000313" key="7">
    <source>
        <dbReference type="EMBL" id="SEC59633.1"/>
    </source>
</evidence>
<comment type="pathway">
    <text evidence="4">Cofactor biosynthesis; (R)-pantothenate biosynthesis; (R)-pantoate from 3-methyl-2-oxobutanoate: step 2/2.</text>
</comment>